<evidence type="ECO:0000256" key="1">
    <source>
        <dbReference type="ARBA" id="ARBA00023015"/>
    </source>
</evidence>
<dbReference type="RefSeq" id="WP_052222966.1">
    <property type="nucleotide sequence ID" value="NZ_LHUR01000047.1"/>
</dbReference>
<dbReference type="InterPro" id="IPR036388">
    <property type="entry name" value="WH-like_DNA-bd_sf"/>
</dbReference>
<dbReference type="Proteomes" id="UP000037043">
    <property type="component" value="Unassembled WGS sequence"/>
</dbReference>
<evidence type="ECO:0000259" key="4">
    <source>
        <dbReference type="PROSITE" id="PS50995"/>
    </source>
</evidence>
<dbReference type="SUPFAM" id="SSF46785">
    <property type="entry name" value="Winged helix' DNA-binding domain"/>
    <property type="match status" value="1"/>
</dbReference>
<dbReference type="PANTHER" id="PTHR42756:SF1">
    <property type="entry name" value="TRANSCRIPTIONAL REPRESSOR OF EMRAB OPERON"/>
    <property type="match status" value="1"/>
</dbReference>
<dbReference type="Pfam" id="PF01047">
    <property type="entry name" value="MarR"/>
    <property type="match status" value="1"/>
</dbReference>
<sequence length="150" mass="17588">MYCYHSDSLYHIFGEIIRLHYHRSHNLLDKLGIYPGQPPMLLSLYHKDGQSQKELAEKIKIKPATITVMLGRMEKSELVTRRQDAEDQRISRVYITEKGKRVCEQLKQVFIALNGECFSNFSDDEKESLRKLLMKMRDNLVEASENKLDI</sequence>
<dbReference type="SMART" id="SM00347">
    <property type="entry name" value="HTH_MARR"/>
    <property type="match status" value="1"/>
</dbReference>
<protein>
    <submittedName>
        <fullName evidence="5">Transcriptional regulator SlyA</fullName>
    </submittedName>
</protein>
<dbReference type="STRING" id="36844.SAMN04488501_11418"/>
<accession>A0A0L6Z549</accession>
<evidence type="ECO:0000256" key="2">
    <source>
        <dbReference type="ARBA" id="ARBA00023125"/>
    </source>
</evidence>
<dbReference type="EMBL" id="LHUR01000047">
    <property type="protein sequence ID" value="KOA18085.1"/>
    <property type="molecule type" value="Genomic_DNA"/>
</dbReference>
<comment type="caution">
    <text evidence="5">The sequence shown here is derived from an EMBL/GenBank/DDBJ whole genome shotgun (WGS) entry which is preliminary data.</text>
</comment>
<keyword evidence="6" id="KW-1185">Reference proteome</keyword>
<dbReference type="InterPro" id="IPR036390">
    <property type="entry name" value="WH_DNA-bd_sf"/>
</dbReference>
<organism evidence="5 6">
    <name type="scientific">Clostridium homopropionicum DSM 5847</name>
    <dbReference type="NCBI Taxonomy" id="1121318"/>
    <lineage>
        <taxon>Bacteria</taxon>
        <taxon>Bacillati</taxon>
        <taxon>Bacillota</taxon>
        <taxon>Clostridia</taxon>
        <taxon>Eubacteriales</taxon>
        <taxon>Clostridiaceae</taxon>
        <taxon>Clostridium</taxon>
    </lineage>
</organism>
<dbReference type="AlphaFoldDB" id="A0A0L6Z549"/>
<evidence type="ECO:0000313" key="5">
    <source>
        <dbReference type="EMBL" id="KOA18085.1"/>
    </source>
</evidence>
<name>A0A0L6Z549_9CLOT</name>
<dbReference type="Gene3D" id="1.10.10.10">
    <property type="entry name" value="Winged helix-like DNA-binding domain superfamily/Winged helix DNA-binding domain"/>
    <property type="match status" value="1"/>
</dbReference>
<dbReference type="GO" id="GO:0003677">
    <property type="term" value="F:DNA binding"/>
    <property type="evidence" value="ECO:0007669"/>
    <property type="project" value="UniProtKB-KW"/>
</dbReference>
<gene>
    <name evidence="5" type="primary">slyA_4</name>
    <name evidence="5" type="ORF">CLHOM_35360</name>
</gene>
<dbReference type="PROSITE" id="PS50995">
    <property type="entry name" value="HTH_MARR_2"/>
    <property type="match status" value="1"/>
</dbReference>
<dbReference type="InterPro" id="IPR000835">
    <property type="entry name" value="HTH_MarR-typ"/>
</dbReference>
<feature type="domain" description="HTH marR-type" evidence="4">
    <location>
        <begin position="6"/>
        <end position="138"/>
    </location>
</feature>
<keyword evidence="1" id="KW-0805">Transcription regulation</keyword>
<proteinExistence type="predicted"/>
<dbReference type="PANTHER" id="PTHR42756">
    <property type="entry name" value="TRANSCRIPTIONAL REGULATOR, MARR"/>
    <property type="match status" value="1"/>
</dbReference>
<dbReference type="PRINTS" id="PR00598">
    <property type="entry name" value="HTHMARR"/>
</dbReference>
<keyword evidence="2" id="KW-0238">DNA-binding</keyword>
<dbReference type="PATRIC" id="fig|1121318.3.peg.3536"/>
<dbReference type="GO" id="GO:0003700">
    <property type="term" value="F:DNA-binding transcription factor activity"/>
    <property type="evidence" value="ECO:0007669"/>
    <property type="project" value="InterPro"/>
</dbReference>
<evidence type="ECO:0000313" key="6">
    <source>
        <dbReference type="Proteomes" id="UP000037043"/>
    </source>
</evidence>
<keyword evidence="3" id="KW-0804">Transcription</keyword>
<reference evidence="6" key="1">
    <citation type="submission" date="2015-08" db="EMBL/GenBank/DDBJ databases">
        <title>Genome sequence of the strict anaerobe Clostridium homopropionicum LuHBu1 (DSM 5847T).</title>
        <authorList>
            <person name="Poehlein A."/>
            <person name="Beck M."/>
            <person name="Schiel-Bengelsdorf B."/>
            <person name="Bengelsdorf F.R."/>
            <person name="Daniel R."/>
            <person name="Duerre P."/>
        </authorList>
    </citation>
    <scope>NUCLEOTIDE SEQUENCE [LARGE SCALE GENOMIC DNA]</scope>
    <source>
        <strain evidence="6">DSM 5847</strain>
    </source>
</reference>
<evidence type="ECO:0000256" key="3">
    <source>
        <dbReference type="ARBA" id="ARBA00023163"/>
    </source>
</evidence>